<comment type="function">
    <text evidence="11">Catalyses the transfer of galactose onto proteins or lipids.</text>
</comment>
<organism evidence="14 15">
    <name type="scientific">Brachionus calyciflorus</name>
    <dbReference type="NCBI Taxonomy" id="104777"/>
    <lineage>
        <taxon>Eukaryota</taxon>
        <taxon>Metazoa</taxon>
        <taxon>Spiralia</taxon>
        <taxon>Gnathifera</taxon>
        <taxon>Rotifera</taxon>
        <taxon>Eurotatoria</taxon>
        <taxon>Monogononta</taxon>
        <taxon>Pseudotrocha</taxon>
        <taxon>Ploima</taxon>
        <taxon>Brachionidae</taxon>
        <taxon>Brachionus</taxon>
    </lineage>
</organism>
<evidence type="ECO:0000256" key="9">
    <source>
        <dbReference type="ARBA" id="ARBA00023136"/>
    </source>
</evidence>
<evidence type="ECO:0000256" key="3">
    <source>
        <dbReference type="ARBA" id="ARBA00005735"/>
    </source>
</evidence>
<comment type="similarity">
    <text evidence="3 11">Belongs to the glycosyltransferase 7 family.</text>
</comment>
<name>A0A813ZZR6_9BILA</name>
<protein>
    <recommendedName>
        <fullName evidence="11">Beta-1,4-galactosyltransferase</fullName>
        <ecNumber evidence="11">2.4.1.-</ecNumber>
    </recommendedName>
</protein>
<dbReference type="EC" id="2.4.1.-" evidence="11"/>
<dbReference type="GO" id="GO:0005794">
    <property type="term" value="C:Golgi apparatus"/>
    <property type="evidence" value="ECO:0007669"/>
    <property type="project" value="TreeGrafter"/>
</dbReference>
<evidence type="ECO:0000256" key="6">
    <source>
        <dbReference type="ARBA" id="ARBA00022692"/>
    </source>
</evidence>
<dbReference type="Pfam" id="PF02709">
    <property type="entry name" value="Glyco_transf_7C"/>
    <property type="match status" value="1"/>
</dbReference>
<evidence type="ECO:0000256" key="1">
    <source>
        <dbReference type="ARBA" id="ARBA00004606"/>
    </source>
</evidence>
<evidence type="ECO:0000256" key="4">
    <source>
        <dbReference type="ARBA" id="ARBA00022676"/>
    </source>
</evidence>
<dbReference type="GO" id="GO:0005975">
    <property type="term" value="P:carbohydrate metabolic process"/>
    <property type="evidence" value="ECO:0007669"/>
    <property type="project" value="InterPro"/>
</dbReference>
<evidence type="ECO:0000256" key="8">
    <source>
        <dbReference type="ARBA" id="ARBA00022989"/>
    </source>
</evidence>
<keyword evidence="10 11" id="KW-0325">Glycoprotein</keyword>
<dbReference type="Gene3D" id="3.90.550.10">
    <property type="entry name" value="Spore Coat Polysaccharide Biosynthesis Protein SpsA, Chain A"/>
    <property type="match status" value="1"/>
</dbReference>
<keyword evidence="8" id="KW-1133">Transmembrane helix</keyword>
<dbReference type="Proteomes" id="UP000663879">
    <property type="component" value="Unassembled WGS sequence"/>
</dbReference>
<reference evidence="14" key="1">
    <citation type="submission" date="2021-02" db="EMBL/GenBank/DDBJ databases">
        <authorList>
            <person name="Nowell W R."/>
        </authorList>
    </citation>
    <scope>NUCLEOTIDE SEQUENCE</scope>
    <source>
        <strain evidence="14">Ploen Becks lab</strain>
    </source>
</reference>
<feature type="domain" description="Galactosyltransferase C-terminal" evidence="12">
    <location>
        <begin position="210"/>
        <end position="285"/>
    </location>
</feature>
<comment type="caution">
    <text evidence="14">The sequence shown here is derived from an EMBL/GenBank/DDBJ whole genome shotgun (WGS) entry which is preliminary data.</text>
</comment>
<dbReference type="EMBL" id="CAJNOC010001992">
    <property type="protein sequence ID" value="CAF0905588.1"/>
    <property type="molecule type" value="Genomic_DNA"/>
</dbReference>
<evidence type="ECO:0000256" key="5">
    <source>
        <dbReference type="ARBA" id="ARBA00022679"/>
    </source>
</evidence>
<evidence type="ECO:0000313" key="15">
    <source>
        <dbReference type="Proteomes" id="UP000663879"/>
    </source>
</evidence>
<evidence type="ECO:0000256" key="10">
    <source>
        <dbReference type="ARBA" id="ARBA00023180"/>
    </source>
</evidence>
<accession>A0A813ZZR6</accession>
<evidence type="ECO:0000256" key="2">
    <source>
        <dbReference type="ARBA" id="ARBA00004922"/>
    </source>
</evidence>
<dbReference type="GO" id="GO:0008378">
    <property type="term" value="F:galactosyltransferase activity"/>
    <property type="evidence" value="ECO:0007669"/>
    <property type="project" value="TreeGrafter"/>
</dbReference>
<evidence type="ECO:0000259" key="12">
    <source>
        <dbReference type="Pfam" id="PF02709"/>
    </source>
</evidence>
<keyword evidence="15" id="KW-1185">Reference proteome</keyword>
<dbReference type="PRINTS" id="PR02050">
    <property type="entry name" value="B14GALTRFASE"/>
</dbReference>
<sequence length="341" mass="39998">MKRNRFLILILMFILLLIIQKWLELNKKNFKLKRPIIYTEQSIYFSNQLNNSLLPKCDTYPKNLIGNKTNIFKNVSDLIIPFSTNLNSNLTEDALKFFSNIDSGGQYEPKHCLANSRVGIIVPYRDREENLKIFLYHMHPLLQRQEIKYTIFVVEQINSDKFNKGKLMNSAFVEVINKTKDFDCVVFHDVDLLPTDDLNLYSCPEKRPKHLSILVGKTDWRKYYPILVGGVLIFRLENFIKINGYSNRFWGWGAEDDDMYNRLQNSGVGFDRPVNNTVYEMLDHKPWQKNTNRVKVLKEGLAKFREEGLNTINYKLKGIIKCPLFTHVLMDIGQENDTNKV</sequence>
<dbReference type="SUPFAM" id="SSF53448">
    <property type="entry name" value="Nucleotide-diphospho-sugar transferases"/>
    <property type="match status" value="1"/>
</dbReference>
<dbReference type="GO" id="GO:0016020">
    <property type="term" value="C:membrane"/>
    <property type="evidence" value="ECO:0007669"/>
    <property type="project" value="UniProtKB-SubCell"/>
</dbReference>
<dbReference type="InterPro" id="IPR029044">
    <property type="entry name" value="Nucleotide-diphossugar_trans"/>
</dbReference>
<proteinExistence type="inferred from homology"/>
<dbReference type="GO" id="GO:0006688">
    <property type="term" value="P:glycosphingolipid biosynthetic process"/>
    <property type="evidence" value="ECO:0007669"/>
    <property type="project" value="TreeGrafter"/>
</dbReference>
<keyword evidence="4 11" id="KW-0328">Glycosyltransferase</keyword>
<evidence type="ECO:0000313" key="14">
    <source>
        <dbReference type="EMBL" id="CAF0905588.1"/>
    </source>
</evidence>
<dbReference type="PANTHER" id="PTHR19300">
    <property type="entry name" value="BETA-1,4-GALACTOSYLTRANSFERASE"/>
    <property type="match status" value="1"/>
</dbReference>
<dbReference type="GO" id="GO:0033842">
    <property type="term" value="F:N-acetyl-beta-glucosaminyl-derivative 4-beta-N-acetylgalactosaminyltransferase activity"/>
    <property type="evidence" value="ECO:0007669"/>
    <property type="project" value="TreeGrafter"/>
</dbReference>
<dbReference type="Pfam" id="PF13733">
    <property type="entry name" value="Glyco_transf_7N"/>
    <property type="match status" value="1"/>
</dbReference>
<dbReference type="AlphaFoldDB" id="A0A813ZZR6"/>
<evidence type="ECO:0000256" key="11">
    <source>
        <dbReference type="RuleBase" id="RU368121"/>
    </source>
</evidence>
<dbReference type="PANTHER" id="PTHR19300:SF57">
    <property type="entry name" value="BETA-1,4-N-ACETYLGALACTOSAMINYLTRANSFERASE"/>
    <property type="match status" value="1"/>
</dbReference>
<evidence type="ECO:0000256" key="7">
    <source>
        <dbReference type="ARBA" id="ARBA00022968"/>
    </source>
</evidence>
<evidence type="ECO:0000259" key="13">
    <source>
        <dbReference type="Pfam" id="PF13733"/>
    </source>
</evidence>
<comment type="subcellular location">
    <subcellularLocation>
        <location evidence="1">Membrane</location>
        <topology evidence="1">Single-pass type II membrane protein</topology>
    </subcellularLocation>
</comment>
<keyword evidence="9" id="KW-0472">Membrane</keyword>
<dbReference type="InterPro" id="IPR027995">
    <property type="entry name" value="Galactosyl_T_N"/>
</dbReference>
<feature type="domain" description="Galactosyltransferase N-terminal" evidence="13">
    <location>
        <begin position="92"/>
        <end position="204"/>
    </location>
</feature>
<dbReference type="InterPro" id="IPR003859">
    <property type="entry name" value="Galactosyl_T"/>
</dbReference>
<keyword evidence="5 11" id="KW-0808">Transferase</keyword>
<keyword evidence="7 11" id="KW-0735">Signal-anchor</keyword>
<dbReference type="InterPro" id="IPR027791">
    <property type="entry name" value="Galactosyl_T_C"/>
</dbReference>
<comment type="pathway">
    <text evidence="2 11">Protein modification; protein glycosylation.</text>
</comment>
<gene>
    <name evidence="14" type="ORF">OXX778_LOCUS11627</name>
</gene>
<keyword evidence="6" id="KW-0812">Transmembrane</keyword>
<dbReference type="UniPathway" id="UPA00378"/>
<dbReference type="OrthoDB" id="10038994at2759"/>